<name>A0AA88HLJ6_ARTSF</name>
<organism evidence="2 3">
    <name type="scientific">Artemia franciscana</name>
    <name type="common">Brine shrimp</name>
    <name type="synonym">Artemia sanfranciscana</name>
    <dbReference type="NCBI Taxonomy" id="6661"/>
    <lineage>
        <taxon>Eukaryota</taxon>
        <taxon>Metazoa</taxon>
        <taxon>Ecdysozoa</taxon>
        <taxon>Arthropoda</taxon>
        <taxon>Crustacea</taxon>
        <taxon>Branchiopoda</taxon>
        <taxon>Anostraca</taxon>
        <taxon>Artemiidae</taxon>
        <taxon>Artemia</taxon>
    </lineage>
</organism>
<keyword evidence="1" id="KW-0472">Membrane</keyword>
<keyword evidence="1" id="KW-0812">Transmembrane</keyword>
<dbReference type="EMBL" id="JAVRJZ010000014">
    <property type="protein sequence ID" value="KAK2713423.1"/>
    <property type="molecule type" value="Genomic_DNA"/>
</dbReference>
<protein>
    <submittedName>
        <fullName evidence="2">Uncharacterized protein</fullName>
    </submittedName>
</protein>
<dbReference type="EMBL" id="JAVRJZ010000014">
    <property type="protein sequence ID" value="KAK2713425.1"/>
    <property type="molecule type" value="Genomic_DNA"/>
</dbReference>
<feature type="transmembrane region" description="Helical" evidence="1">
    <location>
        <begin position="115"/>
        <end position="137"/>
    </location>
</feature>
<dbReference type="Proteomes" id="UP001187531">
    <property type="component" value="Unassembled WGS sequence"/>
</dbReference>
<proteinExistence type="predicted"/>
<sequence length="147" mass="17327">MDVCLDRPDYKVNLFFEQPSMNWDGFVGGYDGLSRLKKNWEKFENHARALFQGPLSKESKSVKCGFILVWVGDTGRDIFHCRWNNLLQPDYDYPVGPEELLRNFRLFINCKIQRYLSFLAWLVAIFVCIIIILSLCLNADLRRLKRD</sequence>
<comment type="caution">
    <text evidence="2">The sequence shown here is derived from an EMBL/GenBank/DDBJ whole genome shotgun (WGS) entry which is preliminary data.</text>
</comment>
<dbReference type="AlphaFoldDB" id="A0AA88HLJ6"/>
<reference evidence="2" key="1">
    <citation type="submission" date="2023-07" db="EMBL/GenBank/DDBJ databases">
        <title>Chromosome-level genome assembly of Artemia franciscana.</title>
        <authorList>
            <person name="Jo E."/>
        </authorList>
    </citation>
    <scope>NUCLEOTIDE SEQUENCE</scope>
    <source>
        <tissue evidence="2">Whole body</tissue>
    </source>
</reference>
<evidence type="ECO:0000313" key="2">
    <source>
        <dbReference type="EMBL" id="KAK2713423.1"/>
    </source>
</evidence>
<evidence type="ECO:0000313" key="3">
    <source>
        <dbReference type="Proteomes" id="UP001187531"/>
    </source>
</evidence>
<evidence type="ECO:0000256" key="1">
    <source>
        <dbReference type="SAM" id="Phobius"/>
    </source>
</evidence>
<dbReference type="EMBL" id="JAVRJZ010000014">
    <property type="protein sequence ID" value="KAK2713424.1"/>
    <property type="molecule type" value="Genomic_DNA"/>
</dbReference>
<gene>
    <name evidence="2" type="ORF">QYM36_009330</name>
</gene>
<keyword evidence="3" id="KW-1185">Reference proteome</keyword>
<accession>A0AA88HLJ6</accession>
<keyword evidence="1" id="KW-1133">Transmembrane helix</keyword>